<evidence type="ECO:0000313" key="3">
    <source>
        <dbReference type="Proteomes" id="UP000024329"/>
    </source>
</evidence>
<keyword evidence="2" id="KW-0830">Ubiquinone</keyword>
<dbReference type="AlphaFoldDB" id="A0A031K5C3"/>
<dbReference type="CDD" id="cd06588">
    <property type="entry name" value="PhnB_like"/>
    <property type="match status" value="1"/>
</dbReference>
<dbReference type="eggNOG" id="COG3865">
    <property type="taxonomic scope" value="Bacteria"/>
</dbReference>
<dbReference type="STRING" id="158500.BES08_01080"/>
<dbReference type="GO" id="GO:0032259">
    <property type="term" value="P:methylation"/>
    <property type="evidence" value="ECO:0007669"/>
    <property type="project" value="UniProtKB-KW"/>
</dbReference>
<dbReference type="Pfam" id="PF06983">
    <property type="entry name" value="3-dmu-9_3-mt"/>
    <property type="match status" value="1"/>
</dbReference>
<dbReference type="Gene3D" id="3.30.720.100">
    <property type="match status" value="1"/>
</dbReference>
<reference evidence="2 3" key="1">
    <citation type="submission" date="2014-03" db="EMBL/GenBank/DDBJ databases">
        <title>Whole genome sequence of Novosphingobium resinovorum KF1.</title>
        <authorList>
            <person name="Gan H.M."/>
            <person name="Gan H.Y."/>
            <person name="Chew T.H."/>
            <person name="Savka M.A."/>
        </authorList>
    </citation>
    <scope>NUCLEOTIDE SEQUENCE [LARGE SCALE GENOMIC DNA]</scope>
    <source>
        <strain evidence="2 3">KF1</strain>
    </source>
</reference>
<organism evidence="2 3">
    <name type="scientific">Novosphingobium resinovorum</name>
    <dbReference type="NCBI Taxonomy" id="158500"/>
    <lineage>
        <taxon>Bacteria</taxon>
        <taxon>Pseudomonadati</taxon>
        <taxon>Pseudomonadota</taxon>
        <taxon>Alphaproteobacteria</taxon>
        <taxon>Sphingomonadales</taxon>
        <taxon>Sphingomonadaceae</taxon>
        <taxon>Novosphingobium</taxon>
    </lineage>
</organism>
<proteinExistence type="predicted"/>
<dbReference type="Proteomes" id="UP000024329">
    <property type="component" value="Unassembled WGS sequence"/>
</dbReference>
<gene>
    <name evidence="2" type="ORF">BV97_00201</name>
</gene>
<sequence length="133" mass="14819">MQATPFLMFQGDAQEALILWKRAFPDHIKVTELERHSGGEAHGKLSSARFTLGGTEWRVFDSPIPHAFTFTPATSIFVDCEDEAQLRHAAKVLGEGGKVMMPLDGYEFAALFTWLSDVHGVSWQLSLPFPEPD</sequence>
<comment type="caution">
    <text evidence="2">The sequence shown here is derived from an EMBL/GenBank/DDBJ whole genome shotgun (WGS) entry which is preliminary data.</text>
</comment>
<dbReference type="InterPro" id="IPR028973">
    <property type="entry name" value="PhnB-like"/>
</dbReference>
<dbReference type="InterPro" id="IPR009725">
    <property type="entry name" value="3_dmu_93_MTrfase"/>
</dbReference>
<name>A0A031K5C3_9SPHN</name>
<dbReference type="PATRIC" id="fig|158500.4.peg.210"/>
<dbReference type="PANTHER" id="PTHR33990">
    <property type="entry name" value="PROTEIN YJDN-RELATED"/>
    <property type="match status" value="1"/>
</dbReference>
<protein>
    <submittedName>
        <fullName evidence="2">3-demethylubiquinone-9 3-methyltransferase</fullName>
    </submittedName>
</protein>
<dbReference type="EMBL" id="JFYZ01000001">
    <property type="protein sequence ID" value="EZP84450.1"/>
    <property type="molecule type" value="Genomic_DNA"/>
</dbReference>
<accession>A0A031K5C3</accession>
<dbReference type="GO" id="GO:0008168">
    <property type="term" value="F:methyltransferase activity"/>
    <property type="evidence" value="ECO:0007669"/>
    <property type="project" value="UniProtKB-KW"/>
</dbReference>
<feature type="domain" description="PhnB-like" evidence="1">
    <location>
        <begin position="3"/>
        <end position="125"/>
    </location>
</feature>
<dbReference type="PANTHER" id="PTHR33990:SF4">
    <property type="entry name" value="PHNB-LIKE DOMAIN-CONTAINING PROTEIN"/>
    <property type="match status" value="1"/>
</dbReference>
<dbReference type="RefSeq" id="WP_008829091.1">
    <property type="nucleotide sequence ID" value="NZ_JFYZ01000001.1"/>
</dbReference>
<keyword evidence="2" id="KW-0808">Transferase</keyword>
<evidence type="ECO:0000313" key="2">
    <source>
        <dbReference type="EMBL" id="EZP84450.1"/>
    </source>
</evidence>
<dbReference type="Gene3D" id="3.30.720.110">
    <property type="match status" value="1"/>
</dbReference>
<dbReference type="PIRSF" id="PIRSF021700">
    <property type="entry name" value="3_dmu_93_MTrfase"/>
    <property type="match status" value="1"/>
</dbReference>
<dbReference type="SUPFAM" id="SSF54593">
    <property type="entry name" value="Glyoxalase/Bleomycin resistance protein/Dihydroxybiphenyl dioxygenase"/>
    <property type="match status" value="1"/>
</dbReference>
<dbReference type="InterPro" id="IPR029068">
    <property type="entry name" value="Glyas_Bleomycin-R_OHBP_Dase"/>
</dbReference>
<evidence type="ECO:0000259" key="1">
    <source>
        <dbReference type="Pfam" id="PF06983"/>
    </source>
</evidence>
<keyword evidence="2" id="KW-0489">Methyltransferase</keyword>